<comment type="subcellular location">
    <subcellularLocation>
        <location evidence="1">Cell membrane</location>
        <topology evidence="1">Peripheral membrane protein</topology>
        <orientation evidence="1">Cytoplasmic side</orientation>
    </subcellularLocation>
</comment>
<dbReference type="InterPro" id="IPR005894">
    <property type="entry name" value="DrrA"/>
</dbReference>
<keyword evidence="7" id="KW-0472">Membrane</keyword>
<evidence type="ECO:0000256" key="6">
    <source>
        <dbReference type="ARBA" id="ARBA00022967"/>
    </source>
</evidence>
<dbReference type="InterPro" id="IPR050763">
    <property type="entry name" value="ABC_transporter_ATP-binding"/>
</dbReference>
<evidence type="ECO:0000313" key="11">
    <source>
        <dbReference type="EMBL" id="MBB4663843.1"/>
    </source>
</evidence>
<keyword evidence="2" id="KW-0813">Transport</keyword>
<keyword evidence="5 11" id="KW-0067">ATP-binding</keyword>
<comment type="similarity">
    <text evidence="9">Belongs to the ABC transporter superfamily. Drug exporter-1 (DrugE1) (TC 3.A.1.105) family.</text>
</comment>
<gene>
    <name evidence="11" type="ORF">BDZ31_003444</name>
</gene>
<dbReference type="Gene3D" id="3.40.50.300">
    <property type="entry name" value="P-loop containing nucleotide triphosphate hydrolases"/>
    <property type="match status" value="1"/>
</dbReference>
<keyword evidence="4" id="KW-0547">Nucleotide-binding</keyword>
<keyword evidence="8" id="KW-0046">Antibiotic resistance</keyword>
<evidence type="ECO:0000256" key="4">
    <source>
        <dbReference type="ARBA" id="ARBA00022741"/>
    </source>
</evidence>
<dbReference type="RefSeq" id="WP_183343567.1">
    <property type="nucleotide sequence ID" value="NZ_JACHNU010000005.1"/>
</dbReference>
<evidence type="ECO:0000256" key="9">
    <source>
        <dbReference type="ARBA" id="ARBA00049985"/>
    </source>
</evidence>
<dbReference type="GO" id="GO:0016887">
    <property type="term" value="F:ATP hydrolysis activity"/>
    <property type="evidence" value="ECO:0007669"/>
    <property type="project" value="InterPro"/>
</dbReference>
<accession>A0A840II46</accession>
<protein>
    <submittedName>
        <fullName evidence="11">ABC-2 type transport system ATP-binding protein</fullName>
    </submittedName>
</protein>
<evidence type="ECO:0000256" key="3">
    <source>
        <dbReference type="ARBA" id="ARBA00022475"/>
    </source>
</evidence>
<keyword evidence="6" id="KW-1278">Translocase</keyword>
<dbReference type="PANTHER" id="PTHR42711">
    <property type="entry name" value="ABC TRANSPORTER ATP-BINDING PROTEIN"/>
    <property type="match status" value="1"/>
</dbReference>
<dbReference type="PROSITE" id="PS00211">
    <property type="entry name" value="ABC_TRANSPORTER_1"/>
    <property type="match status" value="1"/>
</dbReference>
<dbReference type="GO" id="GO:0005524">
    <property type="term" value="F:ATP binding"/>
    <property type="evidence" value="ECO:0007669"/>
    <property type="project" value="UniProtKB-KW"/>
</dbReference>
<evidence type="ECO:0000313" key="12">
    <source>
        <dbReference type="Proteomes" id="UP000585272"/>
    </source>
</evidence>
<dbReference type="InterPro" id="IPR017871">
    <property type="entry name" value="ABC_transporter-like_CS"/>
</dbReference>
<dbReference type="InterPro" id="IPR003439">
    <property type="entry name" value="ABC_transporter-like_ATP-bd"/>
</dbReference>
<feature type="domain" description="ABC transporter" evidence="10">
    <location>
        <begin position="25"/>
        <end position="255"/>
    </location>
</feature>
<dbReference type="AlphaFoldDB" id="A0A840II46"/>
<name>A0A840II46_9ACTN</name>
<dbReference type="Proteomes" id="UP000585272">
    <property type="component" value="Unassembled WGS sequence"/>
</dbReference>
<comment type="caution">
    <text evidence="11">The sequence shown here is derived from an EMBL/GenBank/DDBJ whole genome shotgun (WGS) entry which is preliminary data.</text>
</comment>
<dbReference type="PROSITE" id="PS50893">
    <property type="entry name" value="ABC_TRANSPORTER_2"/>
    <property type="match status" value="1"/>
</dbReference>
<dbReference type="SUPFAM" id="SSF52540">
    <property type="entry name" value="P-loop containing nucleoside triphosphate hydrolases"/>
    <property type="match status" value="1"/>
</dbReference>
<evidence type="ECO:0000256" key="7">
    <source>
        <dbReference type="ARBA" id="ARBA00023136"/>
    </source>
</evidence>
<dbReference type="SMART" id="SM00382">
    <property type="entry name" value="AAA"/>
    <property type="match status" value="1"/>
</dbReference>
<dbReference type="PANTHER" id="PTHR42711:SF19">
    <property type="entry name" value="DOXORUBICIN RESISTANCE ATP-BINDING PROTEIN DRRA"/>
    <property type="match status" value="1"/>
</dbReference>
<organism evidence="11 12">
    <name type="scientific">Conexibacter arvalis</name>
    <dbReference type="NCBI Taxonomy" id="912552"/>
    <lineage>
        <taxon>Bacteria</taxon>
        <taxon>Bacillati</taxon>
        <taxon>Actinomycetota</taxon>
        <taxon>Thermoleophilia</taxon>
        <taxon>Solirubrobacterales</taxon>
        <taxon>Conexibacteraceae</taxon>
        <taxon>Conexibacter</taxon>
    </lineage>
</organism>
<dbReference type="GO" id="GO:0043215">
    <property type="term" value="P:daunorubicin transport"/>
    <property type="evidence" value="ECO:0007669"/>
    <property type="project" value="InterPro"/>
</dbReference>
<dbReference type="EMBL" id="JACHNU010000005">
    <property type="protein sequence ID" value="MBB4663843.1"/>
    <property type="molecule type" value="Genomic_DNA"/>
</dbReference>
<proteinExistence type="inferred from homology"/>
<dbReference type="Pfam" id="PF00005">
    <property type="entry name" value="ABC_tran"/>
    <property type="match status" value="1"/>
</dbReference>
<evidence type="ECO:0000256" key="2">
    <source>
        <dbReference type="ARBA" id="ARBA00022448"/>
    </source>
</evidence>
<dbReference type="InterPro" id="IPR027417">
    <property type="entry name" value="P-loop_NTPase"/>
</dbReference>
<dbReference type="NCBIfam" id="TIGR01188">
    <property type="entry name" value="drrA"/>
    <property type="match status" value="1"/>
</dbReference>
<dbReference type="GO" id="GO:0046677">
    <property type="term" value="P:response to antibiotic"/>
    <property type="evidence" value="ECO:0007669"/>
    <property type="project" value="UniProtKB-KW"/>
</dbReference>
<keyword evidence="3" id="KW-1003">Cell membrane</keyword>
<keyword evidence="12" id="KW-1185">Reference proteome</keyword>
<evidence type="ECO:0000259" key="10">
    <source>
        <dbReference type="PROSITE" id="PS50893"/>
    </source>
</evidence>
<evidence type="ECO:0000256" key="1">
    <source>
        <dbReference type="ARBA" id="ARBA00004413"/>
    </source>
</evidence>
<sequence length="340" mass="36439">MATRTEEKVTERAAPGPVSAGEAAISVRGLVKSFGEVRAVDGVDLEVRTGTVLGLLGPNGAGKTTTVRMLTTLLKPDAGEIRVVGLDAVKQAAELRERIGLAGQYAAVDENLTGSENLTMVGRLYGMSRAQAKRRAAELLARFELTDAAKRPARGYSGGMRRRLDLAAALVARPPVLFLDEPTTGLDPRSRLSLWETIEDLVRDGTTVLLTTQYLDEADRLADKIAVIDRGTVIAEGTSDELKDRVGGERLEVTLDDREQAETAIEALAPLADERPVVEAGVVKLTVRERRGVIVDAVDRLKAVDVGVDDLGLRRPTLDDVFLTLTGHAAEGDDQNGATR</sequence>
<evidence type="ECO:0000256" key="8">
    <source>
        <dbReference type="ARBA" id="ARBA00023251"/>
    </source>
</evidence>
<evidence type="ECO:0000256" key="5">
    <source>
        <dbReference type="ARBA" id="ARBA00022840"/>
    </source>
</evidence>
<dbReference type="InterPro" id="IPR003593">
    <property type="entry name" value="AAA+_ATPase"/>
</dbReference>
<dbReference type="GO" id="GO:1900753">
    <property type="term" value="P:doxorubicin transport"/>
    <property type="evidence" value="ECO:0007669"/>
    <property type="project" value="InterPro"/>
</dbReference>
<dbReference type="FunFam" id="3.40.50.300:FF:000589">
    <property type="entry name" value="ABC transporter, ATP-binding subunit"/>
    <property type="match status" value="1"/>
</dbReference>
<reference evidence="11 12" key="1">
    <citation type="submission" date="2020-08" db="EMBL/GenBank/DDBJ databases">
        <title>Genomic Encyclopedia of Archaeal and Bacterial Type Strains, Phase II (KMG-II): from individual species to whole genera.</title>
        <authorList>
            <person name="Goeker M."/>
        </authorList>
    </citation>
    <scope>NUCLEOTIDE SEQUENCE [LARGE SCALE GENOMIC DNA]</scope>
    <source>
        <strain evidence="11 12">DSM 23288</strain>
    </source>
</reference>
<dbReference type="GO" id="GO:0005886">
    <property type="term" value="C:plasma membrane"/>
    <property type="evidence" value="ECO:0007669"/>
    <property type="project" value="UniProtKB-SubCell"/>
</dbReference>